<feature type="transmembrane region" description="Helical" evidence="8">
    <location>
        <begin position="100"/>
        <end position="121"/>
    </location>
</feature>
<keyword evidence="5 8" id="KW-1133">Transmembrane helix</keyword>
<feature type="transmembrane region" description="Helical" evidence="8">
    <location>
        <begin position="319"/>
        <end position="334"/>
    </location>
</feature>
<dbReference type="InterPro" id="IPR018584">
    <property type="entry name" value="GT87"/>
</dbReference>
<feature type="transmembrane region" description="Helical" evidence="8">
    <location>
        <begin position="382"/>
        <end position="399"/>
    </location>
</feature>
<organism evidence="9 10">
    <name type="scientific">Crossiella equi</name>
    <dbReference type="NCBI Taxonomy" id="130796"/>
    <lineage>
        <taxon>Bacteria</taxon>
        <taxon>Bacillati</taxon>
        <taxon>Actinomycetota</taxon>
        <taxon>Actinomycetes</taxon>
        <taxon>Pseudonocardiales</taxon>
        <taxon>Pseudonocardiaceae</taxon>
        <taxon>Crossiella</taxon>
    </lineage>
</organism>
<name>A0ABS5AMY7_9PSEU</name>
<evidence type="ECO:0000256" key="6">
    <source>
        <dbReference type="ARBA" id="ARBA00023136"/>
    </source>
</evidence>
<feature type="transmembrane region" description="Helical" evidence="8">
    <location>
        <begin position="341"/>
        <end position="362"/>
    </location>
</feature>
<dbReference type="Pfam" id="PF09594">
    <property type="entry name" value="GT87"/>
    <property type="match status" value="1"/>
</dbReference>
<comment type="caution">
    <text evidence="9">The sequence shown here is derived from an EMBL/GenBank/DDBJ whole genome shotgun (WGS) entry which is preliminary data.</text>
</comment>
<evidence type="ECO:0000313" key="9">
    <source>
        <dbReference type="EMBL" id="MBP2477944.1"/>
    </source>
</evidence>
<comment type="similarity">
    <text evidence="7">Belongs to the glycosyltransferase 87 family.</text>
</comment>
<keyword evidence="10" id="KW-1185">Reference proteome</keyword>
<keyword evidence="6 8" id="KW-0472">Membrane</keyword>
<keyword evidence="2" id="KW-1003">Cell membrane</keyword>
<feature type="transmembrane region" description="Helical" evidence="8">
    <location>
        <begin position="133"/>
        <end position="150"/>
    </location>
</feature>
<feature type="transmembrane region" description="Helical" evidence="8">
    <location>
        <begin position="210"/>
        <end position="228"/>
    </location>
</feature>
<dbReference type="EC" id="2.4.1.-" evidence="9"/>
<accession>A0ABS5AMY7</accession>
<gene>
    <name evidence="9" type="ORF">JOF53_006816</name>
</gene>
<dbReference type="Proteomes" id="UP001519363">
    <property type="component" value="Unassembled WGS sequence"/>
</dbReference>
<reference evidence="9 10" key="1">
    <citation type="submission" date="2021-03" db="EMBL/GenBank/DDBJ databases">
        <title>Sequencing the genomes of 1000 actinobacteria strains.</title>
        <authorList>
            <person name="Klenk H.-P."/>
        </authorList>
    </citation>
    <scope>NUCLEOTIDE SEQUENCE [LARGE SCALE GENOMIC DNA]</scope>
    <source>
        <strain evidence="9 10">DSM 44580</strain>
    </source>
</reference>
<evidence type="ECO:0000256" key="5">
    <source>
        <dbReference type="ARBA" id="ARBA00022989"/>
    </source>
</evidence>
<dbReference type="RefSeq" id="WP_086788176.1">
    <property type="nucleotide sequence ID" value="NZ_MUMG01000295.1"/>
</dbReference>
<evidence type="ECO:0000256" key="7">
    <source>
        <dbReference type="ARBA" id="ARBA00024033"/>
    </source>
</evidence>
<evidence type="ECO:0000256" key="8">
    <source>
        <dbReference type="SAM" id="Phobius"/>
    </source>
</evidence>
<dbReference type="GO" id="GO:0016757">
    <property type="term" value="F:glycosyltransferase activity"/>
    <property type="evidence" value="ECO:0007669"/>
    <property type="project" value="UniProtKB-KW"/>
</dbReference>
<keyword evidence="9" id="KW-0328">Glycosyltransferase</keyword>
<comment type="subcellular location">
    <subcellularLocation>
        <location evidence="1">Cell membrane</location>
        <topology evidence="1">Multi-pass membrane protein</topology>
    </subcellularLocation>
</comment>
<feature type="transmembrane region" description="Helical" evidence="8">
    <location>
        <begin position="20"/>
        <end position="40"/>
    </location>
</feature>
<evidence type="ECO:0000313" key="10">
    <source>
        <dbReference type="Proteomes" id="UP001519363"/>
    </source>
</evidence>
<feature type="transmembrane region" description="Helical" evidence="8">
    <location>
        <begin position="270"/>
        <end position="290"/>
    </location>
</feature>
<protein>
    <submittedName>
        <fullName evidence="9">Alpha-1,2-mannosyltransferase</fullName>
        <ecNumber evidence="9">2.4.1.-</ecNumber>
    </submittedName>
</protein>
<keyword evidence="4 8" id="KW-0812">Transmembrane</keyword>
<feature type="transmembrane region" description="Helical" evidence="8">
    <location>
        <begin position="182"/>
        <end position="203"/>
    </location>
</feature>
<feature type="transmembrane region" description="Helical" evidence="8">
    <location>
        <begin position="297"/>
        <end position="313"/>
    </location>
</feature>
<proteinExistence type="inferred from homology"/>
<dbReference type="EMBL" id="JAGIOO010000001">
    <property type="protein sequence ID" value="MBP2477944.1"/>
    <property type="molecule type" value="Genomic_DNA"/>
</dbReference>
<evidence type="ECO:0000256" key="1">
    <source>
        <dbReference type="ARBA" id="ARBA00004651"/>
    </source>
</evidence>
<sequence length="420" mass="45169">MRDISTVNASASKTAPAWRLPVVVGLLAAVGFGLVTLFNIGKPFFYLDLQVYRAGGLTWLNGLSLYEPSFPKPYSLDFPLPFTYPPLAAVLFAPVGLLPFWVSAVLFVLVSMLAMFTTGAMVGKRLGLSRDKAWYVAAVVGTVCVLLEPVRETLQFGQVNLILMVMIAADCLMKKTPWPRGLMIGLAAAIKLTPLAFLLFFLLRWQWKPIFVAVGGFLGFGLLGFALSPGNSVQYWFSTLTDPGRIGSPVYANNQSVRGVISRVGFDNSVLWLALALLVAALSALAVHRLRAVGHDLHALLVVAAAGLLASPVSWSHHWVWIAPAVVLLVVRFVQKPAARVRLLLIGIPTAVVFGVGGHQLVPKSEDKELTWSVGQQLLGNSYVLAAVLFIVLSCVYALRLRPAGPPPAEAAAAEQAHAA</sequence>
<evidence type="ECO:0000256" key="4">
    <source>
        <dbReference type="ARBA" id="ARBA00022692"/>
    </source>
</evidence>
<evidence type="ECO:0000256" key="2">
    <source>
        <dbReference type="ARBA" id="ARBA00022475"/>
    </source>
</evidence>
<keyword evidence="3 9" id="KW-0808">Transferase</keyword>
<evidence type="ECO:0000256" key="3">
    <source>
        <dbReference type="ARBA" id="ARBA00022679"/>
    </source>
</evidence>